<organism evidence="6 7">
    <name type="scientific">Maribellus luteus</name>
    <dbReference type="NCBI Taxonomy" id="2305463"/>
    <lineage>
        <taxon>Bacteria</taxon>
        <taxon>Pseudomonadati</taxon>
        <taxon>Bacteroidota</taxon>
        <taxon>Bacteroidia</taxon>
        <taxon>Marinilabiliales</taxon>
        <taxon>Prolixibacteraceae</taxon>
        <taxon>Maribellus</taxon>
    </lineage>
</organism>
<feature type="domain" description="Cyclic nucleotide-binding" evidence="4">
    <location>
        <begin position="7"/>
        <end position="129"/>
    </location>
</feature>
<dbReference type="AlphaFoldDB" id="A0A399SVX4"/>
<name>A0A399SVX4_9BACT</name>
<dbReference type="Proteomes" id="UP000265926">
    <property type="component" value="Unassembled WGS sequence"/>
</dbReference>
<protein>
    <submittedName>
        <fullName evidence="6">Crp/Fnr family transcriptional regulator</fullName>
    </submittedName>
</protein>
<evidence type="ECO:0000313" key="6">
    <source>
        <dbReference type="EMBL" id="RIJ46894.1"/>
    </source>
</evidence>
<dbReference type="InterPro" id="IPR036388">
    <property type="entry name" value="WH-like_DNA-bd_sf"/>
</dbReference>
<sequence length="209" mass="24244">MEDFIKQYNFLEPELQKEIARIAVRKTFQANESLIREGQFISSFPLVLSGLIRVSRTSDNGNELLLYYLKGNDVCAMSLTCCMTRQVSDLNAVAEEETEVLLIPVEMLDSWISRYPLWKQFVMQTYQNRFRELIDALDAVAFMKLDERLEKFFIDRYKKSGATTFSGTHQTLALQLNSSREVISRLLKKLEKDGKIEQSRNFIDFSALV</sequence>
<dbReference type="InterPro" id="IPR018490">
    <property type="entry name" value="cNMP-bd_dom_sf"/>
</dbReference>
<dbReference type="PROSITE" id="PS50042">
    <property type="entry name" value="CNMP_BINDING_3"/>
    <property type="match status" value="1"/>
</dbReference>
<dbReference type="OrthoDB" id="1116216at2"/>
<dbReference type="InterPro" id="IPR012318">
    <property type="entry name" value="HTH_CRP"/>
</dbReference>
<gene>
    <name evidence="6" type="ORF">D1614_17205</name>
</gene>
<dbReference type="PROSITE" id="PS51063">
    <property type="entry name" value="HTH_CRP_2"/>
    <property type="match status" value="1"/>
</dbReference>
<evidence type="ECO:0000256" key="2">
    <source>
        <dbReference type="ARBA" id="ARBA00023125"/>
    </source>
</evidence>
<dbReference type="InterPro" id="IPR014710">
    <property type="entry name" value="RmlC-like_jellyroll"/>
</dbReference>
<keyword evidence="3" id="KW-0804">Transcription</keyword>
<dbReference type="GO" id="GO:0005829">
    <property type="term" value="C:cytosol"/>
    <property type="evidence" value="ECO:0007669"/>
    <property type="project" value="TreeGrafter"/>
</dbReference>
<dbReference type="InterPro" id="IPR000595">
    <property type="entry name" value="cNMP-bd_dom"/>
</dbReference>
<dbReference type="CDD" id="cd00038">
    <property type="entry name" value="CAP_ED"/>
    <property type="match status" value="1"/>
</dbReference>
<proteinExistence type="predicted"/>
<dbReference type="SUPFAM" id="SSF51206">
    <property type="entry name" value="cAMP-binding domain-like"/>
    <property type="match status" value="1"/>
</dbReference>
<feature type="domain" description="HTH crp-type" evidence="5">
    <location>
        <begin position="143"/>
        <end position="209"/>
    </location>
</feature>
<keyword evidence="7" id="KW-1185">Reference proteome</keyword>
<dbReference type="Pfam" id="PF13545">
    <property type="entry name" value="HTH_Crp_2"/>
    <property type="match status" value="1"/>
</dbReference>
<dbReference type="RefSeq" id="WP_119439210.1">
    <property type="nucleotide sequence ID" value="NZ_QWGR01000011.1"/>
</dbReference>
<dbReference type="Gene3D" id="1.10.10.10">
    <property type="entry name" value="Winged helix-like DNA-binding domain superfamily/Winged helix DNA-binding domain"/>
    <property type="match status" value="1"/>
</dbReference>
<evidence type="ECO:0000256" key="1">
    <source>
        <dbReference type="ARBA" id="ARBA00023015"/>
    </source>
</evidence>
<comment type="caution">
    <text evidence="6">The sequence shown here is derived from an EMBL/GenBank/DDBJ whole genome shotgun (WGS) entry which is preliminary data.</text>
</comment>
<dbReference type="PANTHER" id="PTHR24567:SF26">
    <property type="entry name" value="REGULATORY PROTEIN YEIL"/>
    <property type="match status" value="1"/>
</dbReference>
<dbReference type="Pfam" id="PF00027">
    <property type="entry name" value="cNMP_binding"/>
    <property type="match status" value="1"/>
</dbReference>
<dbReference type="InterPro" id="IPR050397">
    <property type="entry name" value="Env_Response_Regulators"/>
</dbReference>
<dbReference type="EMBL" id="QWGR01000011">
    <property type="protein sequence ID" value="RIJ46894.1"/>
    <property type="molecule type" value="Genomic_DNA"/>
</dbReference>
<accession>A0A399SVX4</accession>
<evidence type="ECO:0000256" key="3">
    <source>
        <dbReference type="ARBA" id="ARBA00023163"/>
    </source>
</evidence>
<dbReference type="Gene3D" id="2.60.120.10">
    <property type="entry name" value="Jelly Rolls"/>
    <property type="match status" value="1"/>
</dbReference>
<dbReference type="PANTHER" id="PTHR24567">
    <property type="entry name" value="CRP FAMILY TRANSCRIPTIONAL REGULATORY PROTEIN"/>
    <property type="match status" value="1"/>
</dbReference>
<reference evidence="6 7" key="1">
    <citation type="submission" date="2018-08" db="EMBL/GenBank/DDBJ databases">
        <title>Pallidiluteibacterium maritimus gen. nov., sp. nov., isolated from coastal sediment.</title>
        <authorList>
            <person name="Zhou L.Y."/>
        </authorList>
    </citation>
    <scope>NUCLEOTIDE SEQUENCE [LARGE SCALE GENOMIC DNA]</scope>
    <source>
        <strain evidence="6 7">XSD2</strain>
    </source>
</reference>
<keyword evidence="1" id="KW-0805">Transcription regulation</keyword>
<evidence type="ECO:0000313" key="7">
    <source>
        <dbReference type="Proteomes" id="UP000265926"/>
    </source>
</evidence>
<evidence type="ECO:0000259" key="5">
    <source>
        <dbReference type="PROSITE" id="PS51063"/>
    </source>
</evidence>
<dbReference type="GO" id="GO:0003700">
    <property type="term" value="F:DNA-binding transcription factor activity"/>
    <property type="evidence" value="ECO:0007669"/>
    <property type="project" value="TreeGrafter"/>
</dbReference>
<evidence type="ECO:0000259" key="4">
    <source>
        <dbReference type="PROSITE" id="PS50042"/>
    </source>
</evidence>
<dbReference type="GO" id="GO:0003677">
    <property type="term" value="F:DNA binding"/>
    <property type="evidence" value="ECO:0007669"/>
    <property type="project" value="UniProtKB-KW"/>
</dbReference>
<dbReference type="SUPFAM" id="SSF46785">
    <property type="entry name" value="Winged helix' DNA-binding domain"/>
    <property type="match status" value="1"/>
</dbReference>
<keyword evidence="2" id="KW-0238">DNA-binding</keyword>
<dbReference type="InterPro" id="IPR036390">
    <property type="entry name" value="WH_DNA-bd_sf"/>
</dbReference>